<reference evidence="1 2" key="1">
    <citation type="submission" date="2017-04" db="EMBL/GenBank/DDBJ databases">
        <authorList>
            <person name="Afonso C.L."/>
            <person name="Miller P.J."/>
            <person name="Scott M.A."/>
            <person name="Spackman E."/>
            <person name="Goraichik I."/>
            <person name="Dimitrov K.M."/>
            <person name="Suarez D.L."/>
            <person name="Swayne D.E."/>
        </authorList>
    </citation>
    <scope>NUCLEOTIDE SEQUENCE [LARGE SCALE GENOMIC DNA]</scope>
    <source>
        <strain evidence="1 2">DSM 43828</strain>
    </source>
</reference>
<dbReference type="EMBL" id="FWXV01000002">
    <property type="protein sequence ID" value="SMC85834.1"/>
    <property type="molecule type" value="Genomic_DNA"/>
</dbReference>
<sequence>MALTRTGDQWYGETHTDITEYFHATADGYPIDHITESVCAGCGGRVFVIEFDESGTNAHRTCTSCARLTYLLDSEDWWHPDPDEAEARYILECSSCGNDQFEAALGFTLHEDEIRDIVLATRCTEDGLLGYCLERKTREFPSRHLLDKA</sequence>
<protein>
    <submittedName>
        <fullName evidence="1">Uncharacterized protein</fullName>
    </submittedName>
</protein>
<gene>
    <name evidence="1" type="ORF">SAMN05661093_02284</name>
</gene>
<name>A0A1W2CLI0_KIBAR</name>
<evidence type="ECO:0000313" key="1">
    <source>
        <dbReference type="EMBL" id="SMC85834.1"/>
    </source>
</evidence>
<proteinExistence type="predicted"/>
<accession>A0A1W2CLI0</accession>
<keyword evidence="2" id="KW-1185">Reference proteome</keyword>
<evidence type="ECO:0000313" key="2">
    <source>
        <dbReference type="Proteomes" id="UP000192674"/>
    </source>
</evidence>
<organism evidence="1 2">
    <name type="scientific">Kibdelosporangium aridum</name>
    <dbReference type="NCBI Taxonomy" id="2030"/>
    <lineage>
        <taxon>Bacteria</taxon>
        <taxon>Bacillati</taxon>
        <taxon>Actinomycetota</taxon>
        <taxon>Actinomycetes</taxon>
        <taxon>Pseudonocardiales</taxon>
        <taxon>Pseudonocardiaceae</taxon>
        <taxon>Kibdelosporangium</taxon>
    </lineage>
</organism>
<dbReference type="AlphaFoldDB" id="A0A1W2CLI0"/>
<dbReference type="OrthoDB" id="281728at2"/>
<dbReference type="Proteomes" id="UP000192674">
    <property type="component" value="Unassembled WGS sequence"/>
</dbReference>
<dbReference type="RefSeq" id="WP_084425973.1">
    <property type="nucleotide sequence ID" value="NZ_FWXV01000002.1"/>
</dbReference>